<evidence type="ECO:0000313" key="7">
    <source>
        <dbReference type="EMBL" id="RKP09725.1"/>
    </source>
</evidence>
<dbReference type="Proteomes" id="UP000271241">
    <property type="component" value="Unassembled WGS sequence"/>
</dbReference>
<dbReference type="PANTHER" id="PTHR12943">
    <property type="entry name" value="HOMOCYSTEINE-RESPONSIVE ENDOPLASMIC RETICULUM-RESIDENT UNIQUITIN-LIKE DOMAIN HERPUD PROTEIN FAMILY MEMBER"/>
    <property type="match status" value="1"/>
</dbReference>
<keyword evidence="4" id="KW-0472">Membrane</keyword>
<dbReference type="OrthoDB" id="21589at2759"/>
<keyword evidence="2" id="KW-0812">Transmembrane</keyword>
<dbReference type="InterPro" id="IPR039751">
    <property type="entry name" value="HERPUD1/2"/>
</dbReference>
<reference evidence="8" key="1">
    <citation type="journal article" date="2018" name="Nat. Microbiol.">
        <title>Leveraging single-cell genomics to expand the fungal tree of life.</title>
        <authorList>
            <person name="Ahrendt S.R."/>
            <person name="Quandt C.A."/>
            <person name="Ciobanu D."/>
            <person name="Clum A."/>
            <person name="Salamov A."/>
            <person name="Andreopoulos B."/>
            <person name="Cheng J.F."/>
            <person name="Woyke T."/>
            <person name="Pelin A."/>
            <person name="Henrissat B."/>
            <person name="Reynolds N.K."/>
            <person name="Benny G.L."/>
            <person name="Smith M.E."/>
            <person name="James T.Y."/>
            <person name="Grigoriev I.V."/>
        </authorList>
    </citation>
    <scope>NUCLEOTIDE SEQUENCE [LARGE SCALE GENOMIC DNA]</scope>
    <source>
        <strain evidence="8">RSA 1356</strain>
    </source>
</reference>
<dbReference type="PROSITE" id="PS50053">
    <property type="entry name" value="UBIQUITIN_2"/>
    <property type="match status" value="1"/>
</dbReference>
<evidence type="ECO:0000259" key="6">
    <source>
        <dbReference type="PROSITE" id="PS50053"/>
    </source>
</evidence>
<dbReference type="Gene3D" id="3.10.20.90">
    <property type="entry name" value="Phosphatidylinositol 3-kinase Catalytic Subunit, Chain A, domain 1"/>
    <property type="match status" value="1"/>
</dbReference>
<evidence type="ECO:0000256" key="2">
    <source>
        <dbReference type="ARBA" id="ARBA00022692"/>
    </source>
</evidence>
<dbReference type="EMBL" id="KZ992493">
    <property type="protein sequence ID" value="RKP09725.1"/>
    <property type="molecule type" value="Genomic_DNA"/>
</dbReference>
<proteinExistence type="predicted"/>
<dbReference type="InterPro" id="IPR000626">
    <property type="entry name" value="Ubiquitin-like_dom"/>
</dbReference>
<evidence type="ECO:0000256" key="3">
    <source>
        <dbReference type="ARBA" id="ARBA00022989"/>
    </source>
</evidence>
<sequence>MLVVRIRSPNLALPEDYAVSVEADACIARLKMRLAVQDEVASAAGADEMTLIYQGRILRDDELLAAVLRLGEPRLVQVPNTIPGIPSPVALHTALAALYGGVASSALGQQQQNVQPHDDSTGQQHQHGLTRDAAADAAVEQNQPQAFEAEQQAQRELEQQQREQLERSAHFWLLAKLAFFSYIFSQDASLERMCTVHAVALIIFLQQTGRLAFLHEWWANYRNGRNNAQAPMVGETAVLGAAAAVVTATGDGEHVMAASQPSRSAWRQMEHALTTFVTSLVPTESEGLDPLAADQGQGGGDVPNAQL</sequence>
<evidence type="ECO:0000256" key="4">
    <source>
        <dbReference type="ARBA" id="ARBA00023136"/>
    </source>
</evidence>
<dbReference type="AlphaFoldDB" id="A0A4P9XU36"/>
<feature type="domain" description="Ubiquitin-like" evidence="6">
    <location>
        <begin position="2"/>
        <end position="65"/>
    </location>
</feature>
<dbReference type="GO" id="GO:0016020">
    <property type="term" value="C:membrane"/>
    <property type="evidence" value="ECO:0007669"/>
    <property type="project" value="UniProtKB-SubCell"/>
</dbReference>
<dbReference type="PANTHER" id="PTHR12943:SF27">
    <property type="entry name" value="HOMOCYSTEINE-INDUCED ENDOPLASMIC RETICULUM PROTEIN, ISOFORM A"/>
    <property type="match status" value="1"/>
</dbReference>
<comment type="subcellular location">
    <subcellularLocation>
        <location evidence="1">Membrane</location>
    </subcellularLocation>
</comment>
<dbReference type="SUPFAM" id="SSF54236">
    <property type="entry name" value="Ubiquitin-like"/>
    <property type="match status" value="1"/>
</dbReference>
<feature type="compositionally biased region" description="Polar residues" evidence="5">
    <location>
        <begin position="109"/>
        <end position="127"/>
    </location>
</feature>
<feature type="region of interest" description="Disordered" evidence="5">
    <location>
        <begin position="109"/>
        <end position="137"/>
    </location>
</feature>
<keyword evidence="3" id="KW-1133">Transmembrane helix</keyword>
<organism evidence="7 8">
    <name type="scientific">Thamnocephalis sphaerospora</name>
    <dbReference type="NCBI Taxonomy" id="78915"/>
    <lineage>
        <taxon>Eukaryota</taxon>
        <taxon>Fungi</taxon>
        <taxon>Fungi incertae sedis</taxon>
        <taxon>Zoopagomycota</taxon>
        <taxon>Zoopagomycotina</taxon>
        <taxon>Zoopagomycetes</taxon>
        <taxon>Zoopagales</taxon>
        <taxon>Sigmoideomycetaceae</taxon>
        <taxon>Thamnocephalis</taxon>
    </lineage>
</organism>
<name>A0A4P9XU36_9FUNG</name>
<protein>
    <recommendedName>
        <fullName evidence="6">Ubiquitin-like domain-containing protein</fullName>
    </recommendedName>
</protein>
<accession>A0A4P9XU36</accession>
<evidence type="ECO:0000313" key="8">
    <source>
        <dbReference type="Proteomes" id="UP000271241"/>
    </source>
</evidence>
<evidence type="ECO:0000256" key="1">
    <source>
        <dbReference type="ARBA" id="ARBA00004370"/>
    </source>
</evidence>
<evidence type="ECO:0000256" key="5">
    <source>
        <dbReference type="SAM" id="MobiDB-lite"/>
    </source>
</evidence>
<dbReference type="GO" id="GO:0030968">
    <property type="term" value="P:endoplasmic reticulum unfolded protein response"/>
    <property type="evidence" value="ECO:0007669"/>
    <property type="project" value="TreeGrafter"/>
</dbReference>
<dbReference type="InterPro" id="IPR029071">
    <property type="entry name" value="Ubiquitin-like_domsf"/>
</dbReference>
<gene>
    <name evidence="7" type="ORF">THASP1DRAFT_22477</name>
</gene>
<feature type="region of interest" description="Disordered" evidence="5">
    <location>
        <begin position="287"/>
        <end position="307"/>
    </location>
</feature>
<keyword evidence="8" id="KW-1185">Reference proteome</keyword>